<name>A0A9X2PIT1_9HYPH</name>
<keyword evidence="4" id="KW-1185">Reference proteome</keyword>
<dbReference type="InterPro" id="IPR029065">
    <property type="entry name" value="Enolase_C-like"/>
</dbReference>
<evidence type="ECO:0000313" key="3">
    <source>
        <dbReference type="EMBL" id="MCS0496890.1"/>
    </source>
</evidence>
<dbReference type="RefSeq" id="WP_258734048.1">
    <property type="nucleotide sequence ID" value="NZ_JANTHY010000010.1"/>
</dbReference>
<dbReference type="SUPFAM" id="SSF54826">
    <property type="entry name" value="Enolase N-terminal domain-like"/>
    <property type="match status" value="1"/>
</dbReference>
<accession>A0A9X2PIT1</accession>
<proteinExistence type="predicted"/>
<reference evidence="3" key="1">
    <citation type="submission" date="2022-08" db="EMBL/GenBank/DDBJ databases">
        <authorList>
            <person name="Li F."/>
        </authorList>
    </citation>
    <scope>NUCLEOTIDE SEQUENCE</scope>
    <source>
        <strain evidence="3">MQZ15Z-1</strain>
    </source>
</reference>
<dbReference type="Proteomes" id="UP001151088">
    <property type="component" value="Unassembled WGS sequence"/>
</dbReference>
<dbReference type="SFLD" id="SFLDG00180">
    <property type="entry name" value="muconate_cycloisomerase"/>
    <property type="match status" value="1"/>
</dbReference>
<dbReference type="InterPro" id="IPR036849">
    <property type="entry name" value="Enolase-like_C_sf"/>
</dbReference>
<dbReference type="InterPro" id="IPR013342">
    <property type="entry name" value="Mandelate_racemase_C"/>
</dbReference>
<dbReference type="InterPro" id="IPR029017">
    <property type="entry name" value="Enolase-like_N"/>
</dbReference>
<dbReference type="SUPFAM" id="SSF51604">
    <property type="entry name" value="Enolase C-terminal domain-like"/>
    <property type="match status" value="1"/>
</dbReference>
<dbReference type="PANTHER" id="PTHR48073">
    <property type="entry name" value="O-SUCCINYLBENZOATE SYNTHASE-RELATED"/>
    <property type="match status" value="1"/>
</dbReference>
<dbReference type="Pfam" id="PF13378">
    <property type="entry name" value="MR_MLE_C"/>
    <property type="match status" value="1"/>
</dbReference>
<feature type="domain" description="Mandelate racemase/muconate lactonizing enzyme C-terminal" evidence="2">
    <location>
        <begin position="132"/>
        <end position="228"/>
    </location>
</feature>
<dbReference type="GO" id="GO:0046872">
    <property type="term" value="F:metal ion binding"/>
    <property type="evidence" value="ECO:0007669"/>
    <property type="project" value="UniProtKB-KW"/>
</dbReference>
<dbReference type="Gene3D" id="3.20.20.120">
    <property type="entry name" value="Enolase-like C-terminal domain"/>
    <property type="match status" value="1"/>
</dbReference>
<evidence type="ECO:0000256" key="1">
    <source>
        <dbReference type="ARBA" id="ARBA00022723"/>
    </source>
</evidence>
<protein>
    <submittedName>
        <fullName evidence="3">Mandelate racemase/muconate lactonizing enzyme family protein</fullName>
    </submittedName>
</protein>
<dbReference type="AlphaFoldDB" id="A0A9X2PIT1"/>
<dbReference type="EMBL" id="JANTHZ010000008">
    <property type="protein sequence ID" value="MCS0496890.1"/>
    <property type="molecule type" value="Genomic_DNA"/>
</dbReference>
<evidence type="ECO:0000313" key="4">
    <source>
        <dbReference type="Proteomes" id="UP001151088"/>
    </source>
</evidence>
<sequence length="358" mass="38586">MTHLRRIRLSRLRLPLIRPYRLSYRTFDEFEPYLVEVEDSDGRTGFADAHISPGSSSETREGGWAFCLAKMDAVLGKTPEEAKAIVLADFASSKVAATALTAAIEVLEGSDLLDVGDARSQPLLTPINALEPEAIVAEVEEWIGQGFRTFKVKVGKDVEADLARVAVIQKAVGERATLRLDANRAFSRAQGIAFASRLDPSGIELFEQPCDSDDWEANAAVAAASTVPLMLDEPICTLADIDRAAGIEGVGFCKLKLKRFGSLQRLAEGLNAVRANGMSPVLGDGLGSEVQGWLEACVARDTVDNAGEFNGFLKPRTGLFANPLPFVDGEVRMPAGYRPQLDRDAVARATTATHELVA</sequence>
<keyword evidence="1" id="KW-0479">Metal-binding</keyword>
<comment type="caution">
    <text evidence="3">The sequence shown here is derived from an EMBL/GenBank/DDBJ whole genome shotgun (WGS) entry which is preliminary data.</text>
</comment>
<gene>
    <name evidence="3" type="ORF">NVS89_17530</name>
</gene>
<dbReference type="Gene3D" id="3.30.390.10">
    <property type="entry name" value="Enolase-like, N-terminal domain"/>
    <property type="match status" value="1"/>
</dbReference>
<dbReference type="SFLD" id="SFLDS00001">
    <property type="entry name" value="Enolase"/>
    <property type="match status" value="1"/>
</dbReference>
<organism evidence="3 4">
    <name type="scientific">Ancylobacter mangrovi</name>
    <dbReference type="NCBI Taxonomy" id="2972472"/>
    <lineage>
        <taxon>Bacteria</taxon>
        <taxon>Pseudomonadati</taxon>
        <taxon>Pseudomonadota</taxon>
        <taxon>Alphaproteobacteria</taxon>
        <taxon>Hyphomicrobiales</taxon>
        <taxon>Xanthobacteraceae</taxon>
        <taxon>Ancylobacter</taxon>
    </lineage>
</organism>
<dbReference type="GO" id="GO:0003824">
    <property type="term" value="F:catalytic activity"/>
    <property type="evidence" value="ECO:0007669"/>
    <property type="project" value="UniProtKB-ARBA"/>
</dbReference>
<evidence type="ECO:0000259" key="2">
    <source>
        <dbReference type="SMART" id="SM00922"/>
    </source>
</evidence>
<dbReference type="SMART" id="SM00922">
    <property type="entry name" value="MR_MLE"/>
    <property type="match status" value="1"/>
</dbReference>
<dbReference type="PANTHER" id="PTHR48073:SF2">
    <property type="entry name" value="O-SUCCINYLBENZOATE SYNTHASE"/>
    <property type="match status" value="1"/>
</dbReference>